<comment type="cofactor">
    <cofactor evidence="1">
        <name>FMN</name>
        <dbReference type="ChEBI" id="CHEBI:58210"/>
    </cofactor>
</comment>
<reference evidence="7 8" key="1">
    <citation type="submission" date="2021-05" db="EMBL/GenBank/DDBJ databases">
        <title>Complete genome of Nocardioides aquaticus KCTC 9944T isolated from meromictic and hypersaline Ekho Lake, Antarctica.</title>
        <authorList>
            <person name="Hwang K."/>
            <person name="Kim K.M."/>
            <person name="Choe H."/>
        </authorList>
    </citation>
    <scope>NUCLEOTIDE SEQUENCE [LARGE SCALE GENOMIC DNA]</scope>
    <source>
        <strain evidence="7 8">KCTC 9944</strain>
    </source>
</reference>
<keyword evidence="8" id="KW-1185">Reference proteome</keyword>
<dbReference type="Proteomes" id="UP000679307">
    <property type="component" value="Chromosome"/>
</dbReference>
<name>A0ABX8EMP7_9ACTN</name>
<evidence type="ECO:0000256" key="4">
    <source>
        <dbReference type="ARBA" id="ARBA00023002"/>
    </source>
</evidence>
<dbReference type="Pfam" id="PF01070">
    <property type="entry name" value="FMN_dh"/>
    <property type="match status" value="1"/>
</dbReference>
<dbReference type="PANTHER" id="PTHR10578">
    <property type="entry name" value="S -2-HYDROXY-ACID OXIDASE-RELATED"/>
    <property type="match status" value="1"/>
</dbReference>
<accession>A0ABX8EMP7</accession>
<feature type="domain" description="FMN hydroxy acid dehydrogenase" evidence="6">
    <location>
        <begin position="34"/>
        <end position="415"/>
    </location>
</feature>
<dbReference type="PIRSF" id="PIRSF000138">
    <property type="entry name" value="Al-hdrx_acd_dh"/>
    <property type="match status" value="1"/>
</dbReference>
<evidence type="ECO:0000256" key="3">
    <source>
        <dbReference type="ARBA" id="ARBA00022643"/>
    </source>
</evidence>
<dbReference type="Gene3D" id="3.20.20.70">
    <property type="entry name" value="Aldolase class I"/>
    <property type="match status" value="1"/>
</dbReference>
<dbReference type="PROSITE" id="PS00557">
    <property type="entry name" value="FMN_HYDROXY_ACID_DH_1"/>
    <property type="match status" value="1"/>
</dbReference>
<dbReference type="RefSeq" id="WP_214057107.1">
    <property type="nucleotide sequence ID" value="NZ_BAAAHS010000028.1"/>
</dbReference>
<organism evidence="7 8">
    <name type="scientific">Nocardioides aquaticus</name>
    <dbReference type="NCBI Taxonomy" id="160826"/>
    <lineage>
        <taxon>Bacteria</taxon>
        <taxon>Bacillati</taxon>
        <taxon>Actinomycetota</taxon>
        <taxon>Actinomycetes</taxon>
        <taxon>Propionibacteriales</taxon>
        <taxon>Nocardioidaceae</taxon>
        <taxon>Nocardioides</taxon>
    </lineage>
</organism>
<evidence type="ECO:0000256" key="1">
    <source>
        <dbReference type="ARBA" id="ARBA00001917"/>
    </source>
</evidence>
<dbReference type="CDD" id="cd02809">
    <property type="entry name" value="alpha_hydroxyacid_oxid_FMN"/>
    <property type="match status" value="1"/>
</dbReference>
<dbReference type="PANTHER" id="PTHR10578:SF107">
    <property type="entry name" value="2-HYDROXYACID OXIDASE 1"/>
    <property type="match status" value="1"/>
</dbReference>
<sequence length="415" mass="44316">MSAPIQPPPRQLPRWDDLRPFLQLRDAHRDPVERRLARCLSIDDLEERARRRVPAAVWDYVAGGSEAEVSLARNRAAYDRVELRPTTFGQVPEPSTATTILGRPAAAPVVLAPTGYTRLSHHTGERAVAASAAGAGLPYTLSTYATASAADVADASPGGRNWFQLYVMKDRAVTAEHVAQAREHGYEALMITVDTTVTGLKRKDVRNGFAIPPALTARTLAGLARHPGWVSNILTTEPLRFATFPEGSPYGRWGMSNELREQTLRPADVAGIKEQWGGPVVVKGILSVGDAVACVEAGADAVVLSNHGGRQLDRSPAPLELVAPVAEAVAKVSGTAEVYVDSGVRHGGDVVAALGLGARAVLVGRPYLYGLMVGGQRGVDKTLALLVAEMRRTMCLLGTPDVDSITGEHVRLRDS</sequence>
<dbReference type="InterPro" id="IPR000262">
    <property type="entry name" value="FMN-dep_DH"/>
</dbReference>
<keyword evidence="3" id="KW-0288">FMN</keyword>
<evidence type="ECO:0000259" key="6">
    <source>
        <dbReference type="PROSITE" id="PS51349"/>
    </source>
</evidence>
<dbReference type="InterPro" id="IPR037396">
    <property type="entry name" value="FMN_HAD"/>
</dbReference>
<proteinExistence type="inferred from homology"/>
<evidence type="ECO:0000256" key="5">
    <source>
        <dbReference type="ARBA" id="ARBA00024042"/>
    </source>
</evidence>
<keyword evidence="4 7" id="KW-0560">Oxidoreductase</keyword>
<dbReference type="InterPro" id="IPR012133">
    <property type="entry name" value="Alpha-hydoxy_acid_DH_FMN"/>
</dbReference>
<dbReference type="GO" id="GO:0016491">
    <property type="term" value="F:oxidoreductase activity"/>
    <property type="evidence" value="ECO:0007669"/>
    <property type="project" value="UniProtKB-KW"/>
</dbReference>
<dbReference type="InterPro" id="IPR013785">
    <property type="entry name" value="Aldolase_TIM"/>
</dbReference>
<evidence type="ECO:0000256" key="2">
    <source>
        <dbReference type="ARBA" id="ARBA00022630"/>
    </source>
</evidence>
<dbReference type="EMBL" id="CP075371">
    <property type="protein sequence ID" value="QVT81794.1"/>
    <property type="molecule type" value="Genomic_DNA"/>
</dbReference>
<dbReference type="InterPro" id="IPR008259">
    <property type="entry name" value="FMN_hydac_DH_AS"/>
</dbReference>
<evidence type="ECO:0000313" key="7">
    <source>
        <dbReference type="EMBL" id="QVT81794.1"/>
    </source>
</evidence>
<dbReference type="SUPFAM" id="SSF51395">
    <property type="entry name" value="FMN-linked oxidoreductases"/>
    <property type="match status" value="1"/>
</dbReference>
<evidence type="ECO:0000313" key="8">
    <source>
        <dbReference type="Proteomes" id="UP000679307"/>
    </source>
</evidence>
<protein>
    <submittedName>
        <fullName evidence="7">L-lactate dehydrogenase</fullName>
        <ecNumber evidence="7">1.1.-.-</ecNumber>
    </submittedName>
</protein>
<dbReference type="PROSITE" id="PS51349">
    <property type="entry name" value="FMN_HYDROXY_ACID_DH_2"/>
    <property type="match status" value="1"/>
</dbReference>
<keyword evidence="2" id="KW-0285">Flavoprotein</keyword>
<dbReference type="EC" id="1.1.-.-" evidence="7"/>
<comment type="similarity">
    <text evidence="5">Belongs to the FMN-dependent alpha-hydroxy acid dehydrogenase family.</text>
</comment>
<gene>
    <name evidence="7" type="primary">lldD</name>
    <name evidence="7" type="ORF">ENKNEFLB_04211</name>
</gene>